<feature type="coiled-coil region" evidence="1">
    <location>
        <begin position="58"/>
        <end position="115"/>
    </location>
</feature>
<reference evidence="4 5" key="2">
    <citation type="submission" date="2020-07" db="EMBL/GenBank/DDBJ databases">
        <title>Genome of starter culture bacteria Kocuria salsicia reveals its technological properties and safety for usage in meat industry.</title>
        <authorList>
            <person name="Michael M."/>
            <person name="Konstantin K."/>
            <person name="Evgenii K."/>
            <person name="Galina S."/>
            <person name="Oksana K."/>
            <person name="Andrei L."/>
        </authorList>
    </citation>
    <scope>NUCLEOTIDE SEQUENCE [LARGE SCALE GENOMIC DNA]</scope>
    <source>
        <strain evidence="4 5">80</strain>
    </source>
</reference>
<evidence type="ECO:0000313" key="4">
    <source>
        <dbReference type="EMBL" id="QMS56938.1"/>
    </source>
</evidence>
<evidence type="ECO:0000259" key="3">
    <source>
        <dbReference type="Pfam" id="PF24481"/>
    </source>
</evidence>
<dbReference type="KEGG" id="kvr:CIB50_0001660"/>
<sequence length="242" mass="25814">MTPSRSSLPALLELQGLDSRLLTTVNRARSLQSSESVAALLRRRAQAIAASRDLDAAKAEAETAVVAAETKVAEIQSRIERDEKRLNAGGTSKDLLGIQHQIESLTAQRAVAEEEQLAAMDHAEEVAADRERKLPLLRAADAEARSAVAERDAELAALKSEHERLTGERARMAAAFPDAALLARYDEHRNARGGGRIAVARYENGTCGACGTRLSPADAAALEATPESTIPQCPECGAMLLL</sequence>
<dbReference type="Pfam" id="PF24481">
    <property type="entry name" value="CT398_CC"/>
    <property type="match status" value="1"/>
</dbReference>
<feature type="domain" description="C4-type zinc ribbon" evidence="2">
    <location>
        <begin position="206"/>
        <end position="240"/>
    </location>
</feature>
<reference evidence="5" key="1">
    <citation type="submission" date="2017-08" db="EMBL/GenBank/DDBJ databases">
        <title>Draft Genome Sequence of Kocuria varians 80.</title>
        <authorList>
            <person name="Minaev M."/>
            <person name="Kurbakov K.A."/>
            <person name="Solodovnikova G.I."/>
            <person name="Kuznetsova O.A."/>
            <person name="Lisitsyn A.B."/>
        </authorList>
    </citation>
    <scope>NUCLEOTIDE SEQUENCE [LARGE SCALE GENOMIC DNA]</scope>
    <source>
        <strain evidence="5">80</strain>
    </source>
</reference>
<proteinExistence type="predicted"/>
<keyword evidence="5" id="KW-1185">Reference proteome</keyword>
<keyword evidence="1" id="KW-0175">Coiled coil</keyword>
<dbReference type="InterPro" id="IPR003743">
    <property type="entry name" value="Zf-RING_7"/>
</dbReference>
<dbReference type="RefSeq" id="WP_094393749.1">
    <property type="nucleotide sequence ID" value="NZ_CP059343.1"/>
</dbReference>
<gene>
    <name evidence="4" type="ORF">CIB50_0001660</name>
</gene>
<dbReference type="Proteomes" id="UP000216825">
    <property type="component" value="Chromosome"/>
</dbReference>
<feature type="coiled-coil region" evidence="1">
    <location>
        <begin position="148"/>
        <end position="175"/>
    </location>
</feature>
<organism evidence="4 5">
    <name type="scientific">Kocuria varians</name>
    <name type="common">Micrococcus varians</name>
    <dbReference type="NCBI Taxonomy" id="1272"/>
    <lineage>
        <taxon>Bacteria</taxon>
        <taxon>Bacillati</taxon>
        <taxon>Actinomycetota</taxon>
        <taxon>Actinomycetes</taxon>
        <taxon>Micrococcales</taxon>
        <taxon>Micrococcaceae</taxon>
        <taxon>Kocuria</taxon>
    </lineage>
</organism>
<dbReference type="InterPro" id="IPR056003">
    <property type="entry name" value="CT398_CC_hairpin"/>
</dbReference>
<name>A0A7D7Q446_KOCVA</name>
<protein>
    <submittedName>
        <fullName evidence="4">Uncharacterized protein</fullName>
    </submittedName>
</protein>
<accession>A0A7D7Q446</accession>
<evidence type="ECO:0000259" key="2">
    <source>
        <dbReference type="Pfam" id="PF02591"/>
    </source>
</evidence>
<dbReference type="Pfam" id="PF02591">
    <property type="entry name" value="Zn_ribbon_9"/>
    <property type="match status" value="1"/>
</dbReference>
<evidence type="ECO:0000313" key="5">
    <source>
        <dbReference type="Proteomes" id="UP000216825"/>
    </source>
</evidence>
<evidence type="ECO:0000256" key="1">
    <source>
        <dbReference type="SAM" id="Coils"/>
    </source>
</evidence>
<feature type="domain" description="CT398-like coiled coil hairpin" evidence="3">
    <location>
        <begin position="14"/>
        <end position="192"/>
    </location>
</feature>
<dbReference type="Gene3D" id="1.10.287.1490">
    <property type="match status" value="1"/>
</dbReference>
<dbReference type="AlphaFoldDB" id="A0A7D7Q446"/>
<dbReference type="EMBL" id="CP059343">
    <property type="protein sequence ID" value="QMS56938.1"/>
    <property type="molecule type" value="Genomic_DNA"/>
</dbReference>